<protein>
    <submittedName>
        <fullName evidence="1">Uncharacterized protein</fullName>
    </submittedName>
</protein>
<proteinExistence type="predicted"/>
<comment type="caution">
    <text evidence="1">The sequence shown here is derived from an EMBL/GenBank/DDBJ whole genome shotgun (WGS) entry which is preliminary data.</text>
</comment>
<gene>
    <name evidence="1" type="ORF">GALL_439870</name>
</gene>
<accession>A0A1J5QA38</accession>
<reference evidence="1" key="1">
    <citation type="submission" date="2016-10" db="EMBL/GenBank/DDBJ databases">
        <title>Sequence of Gallionella enrichment culture.</title>
        <authorList>
            <person name="Poehlein A."/>
            <person name="Muehling M."/>
            <person name="Daniel R."/>
        </authorList>
    </citation>
    <scope>NUCLEOTIDE SEQUENCE</scope>
</reference>
<evidence type="ECO:0000313" key="1">
    <source>
        <dbReference type="EMBL" id="OIQ74363.1"/>
    </source>
</evidence>
<organism evidence="1">
    <name type="scientific">mine drainage metagenome</name>
    <dbReference type="NCBI Taxonomy" id="410659"/>
    <lineage>
        <taxon>unclassified sequences</taxon>
        <taxon>metagenomes</taxon>
        <taxon>ecological metagenomes</taxon>
    </lineage>
</organism>
<name>A0A1J5QA38_9ZZZZ</name>
<dbReference type="AlphaFoldDB" id="A0A1J5QA38"/>
<dbReference type="EMBL" id="MLJW01002534">
    <property type="protein sequence ID" value="OIQ74363.1"/>
    <property type="molecule type" value="Genomic_DNA"/>
</dbReference>
<sequence length="65" mass="6828">MQALGQAGRAEVCAGERRDQALGIGITQSCEWHTARVAVAAQALDPLCEPLVAVDFLVAIGVDHQ</sequence>